<dbReference type="InterPro" id="IPR013149">
    <property type="entry name" value="ADH-like_C"/>
</dbReference>
<dbReference type="CDD" id="cd05286">
    <property type="entry name" value="QOR2"/>
    <property type="match status" value="1"/>
</dbReference>
<accession>A0A318UHH4</accession>
<dbReference type="InterPro" id="IPR002364">
    <property type="entry name" value="Quin_OxRdtase/zeta-crystal_CS"/>
</dbReference>
<dbReference type="GO" id="GO:0008270">
    <property type="term" value="F:zinc ion binding"/>
    <property type="evidence" value="ECO:0007669"/>
    <property type="project" value="InterPro"/>
</dbReference>
<keyword evidence="5" id="KW-1185">Reference proteome</keyword>
<dbReference type="PANTHER" id="PTHR48106:SF13">
    <property type="entry name" value="QUINONE OXIDOREDUCTASE-RELATED"/>
    <property type="match status" value="1"/>
</dbReference>
<evidence type="ECO:0000259" key="3">
    <source>
        <dbReference type="SMART" id="SM00829"/>
    </source>
</evidence>
<dbReference type="AlphaFoldDB" id="A0A318UHH4"/>
<dbReference type="GO" id="GO:0035925">
    <property type="term" value="F:mRNA 3'-UTR AU-rich region binding"/>
    <property type="evidence" value="ECO:0007669"/>
    <property type="project" value="TreeGrafter"/>
</dbReference>
<dbReference type="OrthoDB" id="9805883at2"/>
<proteinExistence type="predicted"/>
<comment type="caution">
    <text evidence="4">The sequence shown here is derived from an EMBL/GenBank/DDBJ whole genome shotgun (WGS) entry which is preliminary data.</text>
</comment>
<dbReference type="GO" id="GO:0003960">
    <property type="term" value="F:quinone reductase (NADPH) activity"/>
    <property type="evidence" value="ECO:0007669"/>
    <property type="project" value="InterPro"/>
</dbReference>
<feature type="domain" description="Enoyl reductase (ER)" evidence="3">
    <location>
        <begin position="11"/>
        <end position="321"/>
    </location>
</feature>
<dbReference type="InterPro" id="IPR013154">
    <property type="entry name" value="ADH-like_N"/>
</dbReference>
<evidence type="ECO:0000256" key="1">
    <source>
        <dbReference type="ARBA" id="ARBA00022857"/>
    </source>
</evidence>
<evidence type="ECO:0000256" key="2">
    <source>
        <dbReference type="ARBA" id="ARBA00023002"/>
    </source>
</evidence>
<dbReference type="InterPro" id="IPR047618">
    <property type="entry name" value="QOR-like"/>
</dbReference>
<dbReference type="SMART" id="SM00829">
    <property type="entry name" value="PKS_ER"/>
    <property type="match status" value="1"/>
</dbReference>
<dbReference type="Proteomes" id="UP000247727">
    <property type="component" value="Unassembled WGS sequence"/>
</dbReference>
<sequence length="323" mass="34240">MSYAMVVTAPGGVESFRRVEREVPRPGPGEVSLRQTAVGLNYIDVYFRTGLYPWEVPSDLVTGGEAAGVIEAVGPGVDLPVGLRVAYTGRNGAYASHRVIAADQLVPIPDGISDETAAAVMLKGLTVHYLIHHSYPVRAGDCVLVHAAAGGVGLLAGQWLKHKGVRAIGTAGTAEKCTLALAHGYDAVIDYKTTDFVAETMRLTDGKGVKAVYDSVGAVTVKKSVEVLETFGTLVCFGQSSGPALDFRINDLARGSLRLTRPTLFHHTAQPGWLRQASGEMFDLILAGKIKVEIGQRYDLADVASAHTALEARKTTGCTILTP</sequence>
<dbReference type="Pfam" id="PF00107">
    <property type="entry name" value="ADH_zinc_N"/>
    <property type="match status" value="1"/>
</dbReference>
<evidence type="ECO:0000313" key="4">
    <source>
        <dbReference type="EMBL" id="PYF13055.1"/>
    </source>
</evidence>
<name>A0A318UHH4_9RHOB</name>
<organism evidence="4 5">
    <name type="scientific">Rhodobacter viridis</name>
    <dbReference type="NCBI Taxonomy" id="1054202"/>
    <lineage>
        <taxon>Bacteria</taxon>
        <taxon>Pseudomonadati</taxon>
        <taxon>Pseudomonadota</taxon>
        <taxon>Alphaproteobacteria</taxon>
        <taxon>Rhodobacterales</taxon>
        <taxon>Rhodobacter group</taxon>
        <taxon>Rhodobacter</taxon>
    </lineage>
</organism>
<evidence type="ECO:0000313" key="5">
    <source>
        <dbReference type="Proteomes" id="UP000247727"/>
    </source>
</evidence>
<dbReference type="EMBL" id="QJTK01000001">
    <property type="protein sequence ID" value="PYF13055.1"/>
    <property type="molecule type" value="Genomic_DNA"/>
</dbReference>
<keyword evidence="2" id="KW-0560">Oxidoreductase</keyword>
<dbReference type="PANTHER" id="PTHR48106">
    <property type="entry name" value="QUINONE OXIDOREDUCTASE PIG3-RELATED"/>
    <property type="match status" value="1"/>
</dbReference>
<dbReference type="GO" id="GO:0005829">
    <property type="term" value="C:cytosol"/>
    <property type="evidence" value="ECO:0007669"/>
    <property type="project" value="TreeGrafter"/>
</dbReference>
<dbReference type="SUPFAM" id="SSF50129">
    <property type="entry name" value="GroES-like"/>
    <property type="match status" value="1"/>
</dbReference>
<dbReference type="SUPFAM" id="SSF51735">
    <property type="entry name" value="NAD(P)-binding Rossmann-fold domains"/>
    <property type="match status" value="1"/>
</dbReference>
<dbReference type="Gene3D" id="3.90.180.10">
    <property type="entry name" value="Medium-chain alcohol dehydrogenases, catalytic domain"/>
    <property type="match status" value="1"/>
</dbReference>
<dbReference type="RefSeq" id="WP_110804064.1">
    <property type="nucleotide sequence ID" value="NZ_QJTK01000001.1"/>
</dbReference>
<dbReference type="GO" id="GO:0070402">
    <property type="term" value="F:NADPH binding"/>
    <property type="evidence" value="ECO:0007669"/>
    <property type="project" value="TreeGrafter"/>
</dbReference>
<dbReference type="Pfam" id="PF08240">
    <property type="entry name" value="ADH_N"/>
    <property type="match status" value="1"/>
</dbReference>
<dbReference type="InterPro" id="IPR036291">
    <property type="entry name" value="NAD(P)-bd_dom_sf"/>
</dbReference>
<dbReference type="InterPro" id="IPR011032">
    <property type="entry name" value="GroES-like_sf"/>
</dbReference>
<dbReference type="FunFam" id="3.40.50.720:FF:000053">
    <property type="entry name" value="Quinone oxidoreductase 1"/>
    <property type="match status" value="1"/>
</dbReference>
<protein>
    <submittedName>
        <fullName evidence="4">NADPH:quinone reductase-like Zn-dependent oxidoreductase</fullName>
    </submittedName>
</protein>
<dbReference type="PROSITE" id="PS01162">
    <property type="entry name" value="QOR_ZETA_CRYSTAL"/>
    <property type="match status" value="1"/>
</dbReference>
<keyword evidence="1" id="KW-0521">NADP</keyword>
<dbReference type="Gene3D" id="3.40.50.720">
    <property type="entry name" value="NAD(P)-binding Rossmann-like Domain"/>
    <property type="match status" value="1"/>
</dbReference>
<dbReference type="InterPro" id="IPR020843">
    <property type="entry name" value="ER"/>
</dbReference>
<gene>
    <name evidence="4" type="ORF">C8J30_101440</name>
</gene>
<reference evidence="4 5" key="1">
    <citation type="submission" date="2018-06" db="EMBL/GenBank/DDBJ databases">
        <title>Genomic Encyclopedia of Type Strains, Phase III (KMG-III): the genomes of soil and plant-associated and newly described type strains.</title>
        <authorList>
            <person name="Whitman W."/>
        </authorList>
    </citation>
    <scope>NUCLEOTIDE SEQUENCE [LARGE SCALE GENOMIC DNA]</scope>
    <source>
        <strain evidence="4 5">JA737</strain>
    </source>
</reference>